<proteinExistence type="predicted"/>
<comment type="caution">
    <text evidence="2">The sequence shown here is derived from an EMBL/GenBank/DDBJ whole genome shotgun (WGS) entry which is preliminary data.</text>
</comment>
<dbReference type="EMBL" id="BMQM01000017">
    <property type="protein sequence ID" value="GGR62211.1"/>
    <property type="molecule type" value="Genomic_DNA"/>
</dbReference>
<accession>A0ABQ2RU98</accession>
<name>A0ABQ2RU98_9DEIO</name>
<feature type="region of interest" description="Disordered" evidence="1">
    <location>
        <begin position="1"/>
        <end position="23"/>
    </location>
</feature>
<gene>
    <name evidence="2" type="ORF">GCM10008959_25200</name>
</gene>
<sequence>MNPRKKAAPKADPKADAPAAPESTLDRLLARVTVEDAPDQEDAATFAVDRVTRTVLVRVNPDLVNDEARHGYRLRGLLKLVLSGYAAYNNDVARRYGRFDEGRVYDKAESDALMDLEPLLHQLLPFEAPDAPAPASED</sequence>
<keyword evidence="3" id="KW-1185">Reference proteome</keyword>
<dbReference type="RefSeq" id="WP_189065346.1">
    <property type="nucleotide sequence ID" value="NZ_BMQM01000017.1"/>
</dbReference>
<reference evidence="3" key="1">
    <citation type="journal article" date="2019" name="Int. J. Syst. Evol. Microbiol.">
        <title>The Global Catalogue of Microorganisms (GCM) 10K type strain sequencing project: providing services to taxonomists for standard genome sequencing and annotation.</title>
        <authorList>
            <consortium name="The Broad Institute Genomics Platform"/>
            <consortium name="The Broad Institute Genome Sequencing Center for Infectious Disease"/>
            <person name="Wu L."/>
            <person name="Ma J."/>
        </authorList>
    </citation>
    <scope>NUCLEOTIDE SEQUENCE [LARGE SCALE GENOMIC DNA]</scope>
    <source>
        <strain evidence="3">JCM 31404</strain>
    </source>
</reference>
<protein>
    <submittedName>
        <fullName evidence="2">Uncharacterized protein</fullName>
    </submittedName>
</protein>
<evidence type="ECO:0000313" key="3">
    <source>
        <dbReference type="Proteomes" id="UP000634308"/>
    </source>
</evidence>
<dbReference type="Proteomes" id="UP000634308">
    <property type="component" value="Unassembled WGS sequence"/>
</dbReference>
<evidence type="ECO:0000256" key="1">
    <source>
        <dbReference type="SAM" id="MobiDB-lite"/>
    </source>
</evidence>
<evidence type="ECO:0000313" key="2">
    <source>
        <dbReference type="EMBL" id="GGR62211.1"/>
    </source>
</evidence>
<organism evidence="2 3">
    <name type="scientific">Deinococcus seoulensis</name>
    <dbReference type="NCBI Taxonomy" id="1837379"/>
    <lineage>
        <taxon>Bacteria</taxon>
        <taxon>Thermotogati</taxon>
        <taxon>Deinococcota</taxon>
        <taxon>Deinococci</taxon>
        <taxon>Deinococcales</taxon>
        <taxon>Deinococcaceae</taxon>
        <taxon>Deinococcus</taxon>
    </lineage>
</organism>